<evidence type="ECO:0000256" key="2">
    <source>
        <dbReference type="SAM" id="Phobius"/>
    </source>
</evidence>
<reference evidence="3 4" key="1">
    <citation type="submission" date="2020-10" db="EMBL/GenBank/DDBJ databases">
        <title>The Coptis chinensis genome and diversification of protoberbering-type alkaloids.</title>
        <authorList>
            <person name="Wang B."/>
            <person name="Shu S."/>
            <person name="Song C."/>
            <person name="Liu Y."/>
        </authorList>
    </citation>
    <scope>NUCLEOTIDE SEQUENCE [LARGE SCALE GENOMIC DNA]</scope>
    <source>
        <strain evidence="3">HL-2020</strain>
        <tissue evidence="3">Leaf</tissue>
    </source>
</reference>
<dbReference type="EMBL" id="JADFTS010000006">
    <property type="protein sequence ID" value="KAF9601791.1"/>
    <property type="molecule type" value="Genomic_DNA"/>
</dbReference>
<dbReference type="OrthoDB" id="2014574at2759"/>
<dbReference type="Proteomes" id="UP000631114">
    <property type="component" value="Unassembled WGS sequence"/>
</dbReference>
<feature type="region of interest" description="Disordered" evidence="1">
    <location>
        <begin position="162"/>
        <end position="200"/>
    </location>
</feature>
<feature type="compositionally biased region" description="Basic and acidic residues" evidence="1">
    <location>
        <begin position="186"/>
        <end position="200"/>
    </location>
</feature>
<keyword evidence="2" id="KW-1133">Transmembrane helix</keyword>
<name>A0A835HMY1_9MAGN</name>
<dbReference type="PANTHER" id="PTHR36804:SF1">
    <property type="entry name" value="OS04G0585600 PROTEIN"/>
    <property type="match status" value="1"/>
</dbReference>
<dbReference type="PANTHER" id="PTHR36804">
    <property type="entry name" value="OSJNBA0013K16.11 PROTEIN"/>
    <property type="match status" value="1"/>
</dbReference>
<sequence length="200" mass="22883">MNILTTPPPFTLKLPFLQHPHSKYQLLIQKPNQRKKKRGCFKCRAELMQDAPFAIAIGTCVLNSLFFPLPKSGNDDDDSPMDSTDARFAVMGIISFIPYFNWLSWIFAWLDTGSKRYVVYSIVYLAPYLRTNLSLSPEESWLPIASIFFCIIHSGISKKGRKQERQELPSANEQSRNELHGWGVPEKPDKQTEETGDTNK</sequence>
<organism evidence="3 4">
    <name type="scientific">Coptis chinensis</name>
    <dbReference type="NCBI Taxonomy" id="261450"/>
    <lineage>
        <taxon>Eukaryota</taxon>
        <taxon>Viridiplantae</taxon>
        <taxon>Streptophyta</taxon>
        <taxon>Embryophyta</taxon>
        <taxon>Tracheophyta</taxon>
        <taxon>Spermatophyta</taxon>
        <taxon>Magnoliopsida</taxon>
        <taxon>Ranunculales</taxon>
        <taxon>Ranunculaceae</taxon>
        <taxon>Coptidoideae</taxon>
        <taxon>Coptis</taxon>
    </lineage>
</organism>
<evidence type="ECO:0000313" key="3">
    <source>
        <dbReference type="EMBL" id="KAF9601791.1"/>
    </source>
</evidence>
<gene>
    <name evidence="3" type="ORF">IFM89_022959</name>
</gene>
<comment type="caution">
    <text evidence="3">The sequence shown here is derived from an EMBL/GenBank/DDBJ whole genome shotgun (WGS) entry which is preliminary data.</text>
</comment>
<dbReference type="AlphaFoldDB" id="A0A835HMY1"/>
<evidence type="ECO:0000256" key="1">
    <source>
        <dbReference type="SAM" id="MobiDB-lite"/>
    </source>
</evidence>
<keyword evidence="2" id="KW-0812">Transmembrane</keyword>
<accession>A0A835HMY1</accession>
<proteinExistence type="predicted"/>
<feature type="transmembrane region" description="Helical" evidence="2">
    <location>
        <begin position="89"/>
        <end position="110"/>
    </location>
</feature>
<protein>
    <submittedName>
        <fullName evidence="3">Uncharacterized protein</fullName>
    </submittedName>
</protein>
<keyword evidence="4" id="KW-1185">Reference proteome</keyword>
<keyword evidence="2" id="KW-0472">Membrane</keyword>
<evidence type="ECO:0000313" key="4">
    <source>
        <dbReference type="Proteomes" id="UP000631114"/>
    </source>
</evidence>
<feature type="transmembrane region" description="Helical" evidence="2">
    <location>
        <begin position="51"/>
        <end position="69"/>
    </location>
</feature>